<dbReference type="PRINTS" id="PR00081">
    <property type="entry name" value="GDHRDH"/>
</dbReference>
<dbReference type="Proteomes" id="UP000076532">
    <property type="component" value="Unassembled WGS sequence"/>
</dbReference>
<dbReference type="GO" id="GO:0016491">
    <property type="term" value="F:oxidoreductase activity"/>
    <property type="evidence" value="ECO:0007669"/>
    <property type="project" value="UniProtKB-KW"/>
</dbReference>
<dbReference type="Pfam" id="PF00106">
    <property type="entry name" value="adh_short"/>
    <property type="match status" value="1"/>
</dbReference>
<gene>
    <name evidence="3" type="ORF">FIBSPDRAFT_920348</name>
</gene>
<dbReference type="PANTHER" id="PTHR43976">
    <property type="entry name" value="SHORT CHAIN DEHYDROGENASE"/>
    <property type="match status" value="1"/>
</dbReference>
<dbReference type="OrthoDB" id="1274115at2759"/>
<proteinExistence type="inferred from homology"/>
<keyword evidence="4" id="KW-1185">Reference proteome</keyword>
<dbReference type="PANTHER" id="PTHR43976:SF16">
    <property type="entry name" value="SHORT-CHAIN DEHYDROGENASE_REDUCTASE FAMILY PROTEIN"/>
    <property type="match status" value="1"/>
</dbReference>
<dbReference type="AlphaFoldDB" id="A0A166HDL5"/>
<evidence type="ECO:0000256" key="1">
    <source>
        <dbReference type="ARBA" id="ARBA00006484"/>
    </source>
</evidence>
<dbReference type="InterPro" id="IPR002347">
    <property type="entry name" value="SDR_fam"/>
</dbReference>
<evidence type="ECO:0000256" key="2">
    <source>
        <dbReference type="ARBA" id="ARBA00023002"/>
    </source>
</evidence>
<dbReference type="InterPro" id="IPR036291">
    <property type="entry name" value="NAD(P)-bd_dom_sf"/>
</dbReference>
<sequence length="162" mass="17496">MTGAINPADGEKVWFITGASSGFGLRLVESALARGDFVIATARNLSKLDAALKRSSVRLHRMQLDVTEGEGALKAKLEEAAQIWGRVDVCANNAGFGMSGLIEECGSGELKDQFRTNVFGLLDVTTAVLPHMRKQRSGTIVIFSSRMTWKPESAVSRSFFAS</sequence>
<reference evidence="3 4" key="1">
    <citation type="journal article" date="2016" name="Mol. Biol. Evol.">
        <title>Comparative Genomics of Early-Diverging Mushroom-Forming Fungi Provides Insights into the Origins of Lignocellulose Decay Capabilities.</title>
        <authorList>
            <person name="Nagy L.G."/>
            <person name="Riley R."/>
            <person name="Tritt A."/>
            <person name="Adam C."/>
            <person name="Daum C."/>
            <person name="Floudas D."/>
            <person name="Sun H."/>
            <person name="Yadav J.S."/>
            <person name="Pangilinan J."/>
            <person name="Larsson K.H."/>
            <person name="Matsuura K."/>
            <person name="Barry K."/>
            <person name="Labutti K."/>
            <person name="Kuo R."/>
            <person name="Ohm R.A."/>
            <person name="Bhattacharya S.S."/>
            <person name="Shirouzu T."/>
            <person name="Yoshinaga Y."/>
            <person name="Martin F.M."/>
            <person name="Grigoriev I.V."/>
            <person name="Hibbett D.S."/>
        </authorList>
    </citation>
    <scope>NUCLEOTIDE SEQUENCE [LARGE SCALE GENOMIC DNA]</scope>
    <source>
        <strain evidence="3 4">CBS 109695</strain>
    </source>
</reference>
<organism evidence="3 4">
    <name type="scientific">Athelia psychrophila</name>
    <dbReference type="NCBI Taxonomy" id="1759441"/>
    <lineage>
        <taxon>Eukaryota</taxon>
        <taxon>Fungi</taxon>
        <taxon>Dikarya</taxon>
        <taxon>Basidiomycota</taxon>
        <taxon>Agaricomycotina</taxon>
        <taxon>Agaricomycetes</taxon>
        <taxon>Agaricomycetidae</taxon>
        <taxon>Atheliales</taxon>
        <taxon>Atheliaceae</taxon>
        <taxon>Athelia</taxon>
    </lineage>
</organism>
<dbReference type="SUPFAM" id="SSF51735">
    <property type="entry name" value="NAD(P)-binding Rossmann-fold domains"/>
    <property type="match status" value="1"/>
</dbReference>
<comment type="similarity">
    <text evidence="1">Belongs to the short-chain dehydrogenases/reductases (SDR) family.</text>
</comment>
<keyword evidence="2" id="KW-0560">Oxidoreductase</keyword>
<dbReference type="STRING" id="436010.A0A166HDL5"/>
<accession>A0A166HDL5</accession>
<dbReference type="InterPro" id="IPR051911">
    <property type="entry name" value="SDR_oxidoreductase"/>
</dbReference>
<name>A0A166HDL5_9AGAM</name>
<evidence type="ECO:0000313" key="3">
    <source>
        <dbReference type="EMBL" id="KZP18750.1"/>
    </source>
</evidence>
<dbReference type="EMBL" id="KV417570">
    <property type="protein sequence ID" value="KZP18750.1"/>
    <property type="molecule type" value="Genomic_DNA"/>
</dbReference>
<evidence type="ECO:0000313" key="4">
    <source>
        <dbReference type="Proteomes" id="UP000076532"/>
    </source>
</evidence>
<protein>
    <submittedName>
        <fullName evidence="3">NAD(P)-binding protein</fullName>
    </submittedName>
</protein>
<dbReference type="Gene3D" id="3.40.50.720">
    <property type="entry name" value="NAD(P)-binding Rossmann-like Domain"/>
    <property type="match status" value="1"/>
</dbReference>